<evidence type="ECO:0000313" key="2">
    <source>
        <dbReference type="Proteomes" id="UP000030008"/>
    </source>
</evidence>
<gene>
    <name evidence="1" type="ORF">CIAN88_07155</name>
</gene>
<dbReference type="EMBL" id="JQIF01000033">
    <property type="protein sequence ID" value="KGJ53748.1"/>
    <property type="molecule type" value="Genomic_DNA"/>
</dbReference>
<proteinExistence type="predicted"/>
<evidence type="ECO:0000313" key="1">
    <source>
        <dbReference type="EMBL" id="KGJ53748.1"/>
    </source>
</evidence>
<name>A0A099IA09_CLOIN</name>
<protein>
    <recommendedName>
        <fullName evidence="3">DUF3795 domain-containing protein</fullName>
    </recommendedName>
</protein>
<evidence type="ECO:0008006" key="3">
    <source>
        <dbReference type="Google" id="ProtNLM"/>
    </source>
</evidence>
<reference evidence="1 2" key="1">
    <citation type="submission" date="2014-08" db="EMBL/GenBank/DDBJ databases">
        <title>Clostridium innocuum, an unnegligible vancomycin-resistant pathogen causing extra-intestinal infections.</title>
        <authorList>
            <person name="Feng Y."/>
            <person name="Chiu C.-H."/>
        </authorList>
    </citation>
    <scope>NUCLEOTIDE SEQUENCE [LARGE SCALE GENOMIC DNA]</scope>
    <source>
        <strain evidence="1 2">AN88</strain>
    </source>
</reference>
<accession>A0A099IA09</accession>
<dbReference type="AlphaFoldDB" id="A0A099IA09"/>
<sequence>MEAVKTRTMSVCGVQCDACEHYPDICLGCKALEGKPYWLQYVEDRDVCDIYECCKKSKKLKHCGHCHELPCILYEAQDPTKSEEDNQKDFLMQMKNLMEAQ</sequence>
<dbReference type="InterPro" id="IPR024227">
    <property type="entry name" value="DUF3795"/>
</dbReference>
<dbReference type="Pfam" id="PF12675">
    <property type="entry name" value="DUF3795"/>
    <property type="match status" value="1"/>
</dbReference>
<organism evidence="1 2">
    <name type="scientific">Clostridium innocuum</name>
    <dbReference type="NCBI Taxonomy" id="1522"/>
    <lineage>
        <taxon>Bacteria</taxon>
        <taxon>Bacillati</taxon>
        <taxon>Bacillota</taxon>
        <taxon>Clostridia</taxon>
        <taxon>Eubacteriales</taxon>
        <taxon>Clostridiaceae</taxon>
        <taxon>Clostridium</taxon>
    </lineage>
</organism>
<dbReference type="Proteomes" id="UP000030008">
    <property type="component" value="Unassembled WGS sequence"/>
</dbReference>
<comment type="caution">
    <text evidence="1">The sequence shown here is derived from an EMBL/GenBank/DDBJ whole genome shotgun (WGS) entry which is preliminary data.</text>
</comment>
<dbReference type="RefSeq" id="WP_044904769.1">
    <property type="nucleotide sequence ID" value="NZ_JQIF01000033.1"/>
</dbReference>